<keyword evidence="3" id="KW-0645">Protease</keyword>
<feature type="active site" description="Charge relay system" evidence="6">
    <location>
        <position position="277"/>
    </location>
</feature>
<evidence type="ECO:0000256" key="5">
    <source>
        <dbReference type="ARBA" id="ARBA00022825"/>
    </source>
</evidence>
<dbReference type="AlphaFoldDB" id="A0A845QP39"/>
<sequence>MTYPKRLKAGDVIGLVATSSPVEEERAKQSKAVLEQLGFKVKAADNLFASKGGYMAGEEELRGRWLNDMFADDEVDAIFCLRGGDGANRILDYLDLDVIRKNPKIFVGYSDVTSLHLLFNQECGLVTYHGPMVSSNMVDDFDQESKTAFFEALTAEDAYTYKAPEGFPIGVAREGKASGILVGGNLTVMCASVGTPCEIDTKGKILFIEEIGEHIGNLDRHIYQLRNAGLLKDAAGILLGQFTRCNVDVEGYDIVQVMLEATKGLDIPIMYNIQSGHGAPMITIPMGGTCVMDTEKGEITFPVEMV</sequence>
<dbReference type="GO" id="GO:0004180">
    <property type="term" value="F:carboxypeptidase activity"/>
    <property type="evidence" value="ECO:0007669"/>
    <property type="project" value="UniProtKB-KW"/>
</dbReference>
<dbReference type="CDD" id="cd07025">
    <property type="entry name" value="Peptidase_S66"/>
    <property type="match status" value="1"/>
</dbReference>
<dbReference type="InterPro" id="IPR040449">
    <property type="entry name" value="Peptidase_S66_N"/>
</dbReference>
<feature type="domain" description="LD-carboxypeptidase C-terminal" evidence="8">
    <location>
        <begin position="178"/>
        <end position="290"/>
    </location>
</feature>
<keyword evidence="10" id="KW-1185">Reference proteome</keyword>
<dbReference type="SUPFAM" id="SSF141986">
    <property type="entry name" value="LD-carboxypeptidase A C-terminal domain-like"/>
    <property type="match status" value="1"/>
</dbReference>
<dbReference type="GO" id="GO:0006508">
    <property type="term" value="P:proteolysis"/>
    <property type="evidence" value="ECO:0007669"/>
    <property type="project" value="UniProtKB-KW"/>
</dbReference>
<dbReference type="EMBL" id="QXWK01000053">
    <property type="protein sequence ID" value="NBH63015.1"/>
    <property type="molecule type" value="Genomic_DNA"/>
</dbReference>
<organism evidence="9 10">
    <name type="scientific">Anaerotruncus colihominis</name>
    <dbReference type="NCBI Taxonomy" id="169435"/>
    <lineage>
        <taxon>Bacteria</taxon>
        <taxon>Bacillati</taxon>
        <taxon>Bacillota</taxon>
        <taxon>Clostridia</taxon>
        <taxon>Eubacteriales</taxon>
        <taxon>Oscillospiraceae</taxon>
        <taxon>Anaerotruncus</taxon>
    </lineage>
</organism>
<dbReference type="Proteomes" id="UP000446866">
    <property type="component" value="Unassembled WGS sequence"/>
</dbReference>
<evidence type="ECO:0000256" key="3">
    <source>
        <dbReference type="ARBA" id="ARBA00022670"/>
    </source>
</evidence>
<dbReference type="PANTHER" id="PTHR30237:SF2">
    <property type="entry name" value="MUREIN TETRAPEPTIDE CARBOXYPEPTIDASE"/>
    <property type="match status" value="1"/>
</dbReference>
<gene>
    <name evidence="9" type="ORF">D0435_15345</name>
</gene>
<dbReference type="InterPro" id="IPR027461">
    <property type="entry name" value="Carboxypeptidase_A_C_sf"/>
</dbReference>
<dbReference type="GO" id="GO:0008236">
    <property type="term" value="F:serine-type peptidase activity"/>
    <property type="evidence" value="ECO:0007669"/>
    <property type="project" value="UniProtKB-KW"/>
</dbReference>
<reference evidence="9 10" key="1">
    <citation type="submission" date="2018-08" db="EMBL/GenBank/DDBJ databases">
        <title>Murine metabolic-syndrome-specific gut microbial biobank.</title>
        <authorList>
            <person name="Liu C."/>
        </authorList>
    </citation>
    <scope>NUCLEOTIDE SEQUENCE [LARGE SCALE GENOMIC DNA]</scope>
    <source>
        <strain evidence="9 10">28</strain>
    </source>
</reference>
<evidence type="ECO:0000256" key="4">
    <source>
        <dbReference type="ARBA" id="ARBA00022801"/>
    </source>
</evidence>
<feature type="active site" description="Nucleophile" evidence="6">
    <location>
        <position position="110"/>
    </location>
</feature>
<dbReference type="Pfam" id="PF02016">
    <property type="entry name" value="Peptidase_S66"/>
    <property type="match status" value="1"/>
</dbReference>
<comment type="similarity">
    <text evidence="1">Belongs to the peptidase S66 family.</text>
</comment>
<dbReference type="InterPro" id="IPR029062">
    <property type="entry name" value="Class_I_gatase-like"/>
</dbReference>
<dbReference type="InterPro" id="IPR027478">
    <property type="entry name" value="LdcA_N"/>
</dbReference>
<evidence type="ECO:0000259" key="8">
    <source>
        <dbReference type="Pfam" id="PF17676"/>
    </source>
</evidence>
<proteinExistence type="inferred from homology"/>
<evidence type="ECO:0000259" key="7">
    <source>
        <dbReference type="Pfam" id="PF02016"/>
    </source>
</evidence>
<protein>
    <submittedName>
        <fullName evidence="9">LD-carboxypeptidase</fullName>
    </submittedName>
</protein>
<dbReference type="Gene3D" id="3.50.30.60">
    <property type="entry name" value="LD-carboxypeptidase A C-terminal domain-like"/>
    <property type="match status" value="1"/>
</dbReference>
<evidence type="ECO:0000256" key="6">
    <source>
        <dbReference type="PIRSR" id="PIRSR028757-1"/>
    </source>
</evidence>
<dbReference type="RefSeq" id="WP_160203291.1">
    <property type="nucleotide sequence ID" value="NZ_QXWK01000053.1"/>
</dbReference>
<dbReference type="PIRSF" id="PIRSF028757">
    <property type="entry name" value="LD-carboxypeptidase"/>
    <property type="match status" value="1"/>
</dbReference>
<dbReference type="PANTHER" id="PTHR30237">
    <property type="entry name" value="MURAMOYLTETRAPEPTIDE CARBOXYPEPTIDASE"/>
    <property type="match status" value="1"/>
</dbReference>
<evidence type="ECO:0000313" key="10">
    <source>
        <dbReference type="Proteomes" id="UP000446866"/>
    </source>
</evidence>
<keyword evidence="5" id="KW-0720">Serine protease</keyword>
<accession>A0A845QP39</accession>
<dbReference type="InterPro" id="IPR040921">
    <property type="entry name" value="Peptidase_S66C"/>
</dbReference>
<dbReference type="Pfam" id="PF17676">
    <property type="entry name" value="Peptidase_S66C"/>
    <property type="match status" value="1"/>
</dbReference>
<feature type="active site" description="Charge relay system" evidence="6">
    <location>
        <position position="209"/>
    </location>
</feature>
<evidence type="ECO:0000256" key="2">
    <source>
        <dbReference type="ARBA" id="ARBA00022645"/>
    </source>
</evidence>
<dbReference type="InterPro" id="IPR003507">
    <property type="entry name" value="S66_fam"/>
</dbReference>
<evidence type="ECO:0000256" key="1">
    <source>
        <dbReference type="ARBA" id="ARBA00010233"/>
    </source>
</evidence>
<evidence type="ECO:0000313" key="9">
    <source>
        <dbReference type="EMBL" id="NBH63015.1"/>
    </source>
</evidence>
<dbReference type="SUPFAM" id="SSF52317">
    <property type="entry name" value="Class I glutamine amidotransferase-like"/>
    <property type="match status" value="1"/>
</dbReference>
<feature type="domain" description="LD-carboxypeptidase N-terminal" evidence="7">
    <location>
        <begin position="13"/>
        <end position="130"/>
    </location>
</feature>
<dbReference type="Gene3D" id="3.40.50.10740">
    <property type="entry name" value="Class I glutamine amidotransferase-like"/>
    <property type="match status" value="1"/>
</dbReference>
<name>A0A845QP39_9FIRM</name>
<keyword evidence="2 9" id="KW-0121">Carboxypeptidase</keyword>
<keyword evidence="4" id="KW-0378">Hydrolase</keyword>
<comment type="caution">
    <text evidence="9">The sequence shown here is derived from an EMBL/GenBank/DDBJ whole genome shotgun (WGS) entry which is preliminary data.</text>
</comment>